<protein>
    <submittedName>
        <fullName evidence="2">Uncharacterized protein</fullName>
    </submittedName>
</protein>
<dbReference type="AlphaFoldDB" id="A0A7J8L820"/>
<reference evidence="2 3" key="1">
    <citation type="journal article" date="2019" name="Genome Biol. Evol.">
        <title>Insights into the evolution of the New World diploid cottons (Gossypium, subgenus Houzingenia) based on genome sequencing.</title>
        <authorList>
            <person name="Grover C.E."/>
            <person name="Arick M.A. 2nd"/>
            <person name="Thrash A."/>
            <person name="Conover J.L."/>
            <person name="Sanders W.S."/>
            <person name="Peterson D.G."/>
            <person name="Frelichowski J.E."/>
            <person name="Scheffler J.A."/>
            <person name="Scheffler B.E."/>
            <person name="Wendel J.F."/>
        </authorList>
    </citation>
    <scope>NUCLEOTIDE SEQUENCE [LARGE SCALE GENOMIC DNA]</scope>
    <source>
        <strain evidence="2">157</strain>
        <tissue evidence="2">Leaf</tissue>
    </source>
</reference>
<comment type="caution">
    <text evidence="2">The sequence shown here is derived from an EMBL/GenBank/DDBJ whole genome shotgun (WGS) entry which is preliminary data.</text>
</comment>
<feature type="transmembrane region" description="Helical" evidence="1">
    <location>
        <begin position="100"/>
        <end position="122"/>
    </location>
</feature>
<dbReference type="EMBL" id="JABEZX010000001">
    <property type="protein sequence ID" value="MBA0548570.1"/>
    <property type="molecule type" value="Genomic_DNA"/>
</dbReference>
<dbReference type="PANTHER" id="PTHR45763:SF36">
    <property type="entry name" value="AB HYDROLASE-1 DOMAIN-CONTAINING PROTEIN"/>
    <property type="match status" value="1"/>
</dbReference>
<keyword evidence="1" id="KW-0472">Membrane</keyword>
<sequence length="201" mass="22442">MGGEGFRTASAAAGVAPDKAASFNDVVREFMKGLLEMSVEFGRGCRDVVRQSLVTEDSFLVRNFGNDSYIGRKIKVPKDNVLRRLRLFNEYLVPEDKDPLHAWSVILSVFLLALAGTFDFYFPVDQLLIKRSIAAVLSLSIEYDTAIPVAKKVYIHPPSADRIILPDGRYMAYREQGVPADRARFSIIIPHSFLSSRLSGL</sequence>
<evidence type="ECO:0000313" key="2">
    <source>
        <dbReference type="EMBL" id="MBA0548570.1"/>
    </source>
</evidence>
<proteinExistence type="predicted"/>
<feature type="non-terminal residue" evidence="2">
    <location>
        <position position="201"/>
    </location>
</feature>
<name>A0A7J8L820_9ROSI</name>
<dbReference type="PANTHER" id="PTHR45763">
    <property type="entry name" value="HYDROLASE, ALPHA/BETA FOLD FAMILY PROTEIN, EXPRESSED-RELATED"/>
    <property type="match status" value="1"/>
</dbReference>
<evidence type="ECO:0000313" key="3">
    <source>
        <dbReference type="Proteomes" id="UP000593572"/>
    </source>
</evidence>
<gene>
    <name evidence="2" type="ORF">Golob_019662</name>
</gene>
<keyword evidence="3" id="KW-1185">Reference proteome</keyword>
<keyword evidence="1" id="KW-0812">Transmembrane</keyword>
<accession>A0A7J8L820</accession>
<organism evidence="2 3">
    <name type="scientific">Gossypium lobatum</name>
    <dbReference type="NCBI Taxonomy" id="34289"/>
    <lineage>
        <taxon>Eukaryota</taxon>
        <taxon>Viridiplantae</taxon>
        <taxon>Streptophyta</taxon>
        <taxon>Embryophyta</taxon>
        <taxon>Tracheophyta</taxon>
        <taxon>Spermatophyta</taxon>
        <taxon>Magnoliopsida</taxon>
        <taxon>eudicotyledons</taxon>
        <taxon>Gunneridae</taxon>
        <taxon>Pentapetalae</taxon>
        <taxon>rosids</taxon>
        <taxon>malvids</taxon>
        <taxon>Malvales</taxon>
        <taxon>Malvaceae</taxon>
        <taxon>Malvoideae</taxon>
        <taxon>Gossypium</taxon>
    </lineage>
</organism>
<keyword evidence="1" id="KW-1133">Transmembrane helix</keyword>
<evidence type="ECO:0000256" key="1">
    <source>
        <dbReference type="SAM" id="Phobius"/>
    </source>
</evidence>
<dbReference type="Proteomes" id="UP000593572">
    <property type="component" value="Unassembled WGS sequence"/>
</dbReference>